<name>A0A6N8I014_9FIRM</name>
<dbReference type="RefSeq" id="WP_156990589.1">
    <property type="nucleotide sequence ID" value="NZ_VWXL01000053.1"/>
</dbReference>
<proteinExistence type="predicted"/>
<dbReference type="AlphaFoldDB" id="A0A6N8I014"/>
<dbReference type="Proteomes" id="UP000469440">
    <property type="component" value="Unassembled WGS sequence"/>
</dbReference>
<accession>A0A6N8I014</accession>
<comment type="caution">
    <text evidence="1">The sequence shown here is derived from an EMBL/GenBank/DDBJ whole genome shotgun (WGS) entry which is preliminary data.</text>
</comment>
<protein>
    <submittedName>
        <fullName evidence="1">Uncharacterized protein</fullName>
    </submittedName>
</protein>
<keyword evidence="2" id="KW-1185">Reference proteome</keyword>
<evidence type="ECO:0000313" key="2">
    <source>
        <dbReference type="Proteomes" id="UP000469440"/>
    </source>
</evidence>
<sequence length="78" mass="9029">MNIIQNKHLSIGQIKKIEPRINRVLNDAAHIQEADWPDYSRFKQRLIPLVGYYCKNESLQTSEAYDIVISALCKALKI</sequence>
<dbReference type="EMBL" id="VWXL01000053">
    <property type="protein sequence ID" value="MVB11342.1"/>
    <property type="molecule type" value="Genomic_DNA"/>
</dbReference>
<organism evidence="1 2">
    <name type="scientific">Caproicibacter fermentans</name>
    <dbReference type="NCBI Taxonomy" id="2576756"/>
    <lineage>
        <taxon>Bacteria</taxon>
        <taxon>Bacillati</taxon>
        <taxon>Bacillota</taxon>
        <taxon>Clostridia</taxon>
        <taxon>Eubacteriales</taxon>
        <taxon>Acutalibacteraceae</taxon>
        <taxon>Caproicibacter</taxon>
    </lineage>
</organism>
<reference evidence="1 2" key="1">
    <citation type="submission" date="2019-09" db="EMBL/GenBank/DDBJ databases">
        <title>Genome sequence of Clostridium sp. EA1.</title>
        <authorList>
            <person name="Poehlein A."/>
            <person name="Bengelsdorf F.R."/>
            <person name="Daniel R."/>
        </authorList>
    </citation>
    <scope>NUCLEOTIDE SEQUENCE [LARGE SCALE GENOMIC DNA]</scope>
    <source>
        <strain evidence="1 2">EA1</strain>
    </source>
</reference>
<evidence type="ECO:0000313" key="1">
    <source>
        <dbReference type="EMBL" id="MVB11342.1"/>
    </source>
</evidence>
<gene>
    <name evidence="1" type="ORF">CAFE_20550</name>
</gene>